<dbReference type="Pfam" id="PF01370">
    <property type="entry name" value="Epimerase"/>
    <property type="match status" value="1"/>
</dbReference>
<dbReference type="Gene3D" id="3.40.50.720">
    <property type="entry name" value="NAD(P)-binding Rossmann-like Domain"/>
    <property type="match status" value="1"/>
</dbReference>
<evidence type="ECO:0000259" key="3">
    <source>
        <dbReference type="Pfam" id="PF01370"/>
    </source>
</evidence>
<dbReference type="AlphaFoldDB" id="A0A933S161"/>
<comment type="caution">
    <text evidence="4">The sequence shown here is derived from an EMBL/GenBank/DDBJ whole genome shotgun (WGS) entry which is preliminary data.</text>
</comment>
<name>A0A933S161_RHOPL</name>
<accession>A0A933S161</accession>
<evidence type="ECO:0000313" key="5">
    <source>
        <dbReference type="Proteomes" id="UP000782519"/>
    </source>
</evidence>
<evidence type="ECO:0000256" key="2">
    <source>
        <dbReference type="ARBA" id="ARBA00007637"/>
    </source>
</evidence>
<dbReference type="InterPro" id="IPR036291">
    <property type="entry name" value="NAD(P)-bd_dom_sf"/>
</dbReference>
<reference evidence="4" key="1">
    <citation type="submission" date="2020-07" db="EMBL/GenBank/DDBJ databases">
        <title>Huge and variable diversity of episymbiotic CPR bacteria and DPANN archaea in groundwater ecosystems.</title>
        <authorList>
            <person name="He C.Y."/>
            <person name="Keren R."/>
            <person name="Whittaker M."/>
            <person name="Farag I.F."/>
            <person name="Doudna J."/>
            <person name="Cate J.H.D."/>
            <person name="Banfield J.F."/>
        </authorList>
    </citation>
    <scope>NUCLEOTIDE SEQUENCE</scope>
    <source>
        <strain evidence="4">NC_groundwater_1818_Pr3_B-0.1um_66_35</strain>
    </source>
</reference>
<dbReference type="PANTHER" id="PTHR43000">
    <property type="entry name" value="DTDP-D-GLUCOSE 4,6-DEHYDRATASE-RELATED"/>
    <property type="match status" value="1"/>
</dbReference>
<gene>
    <name evidence="4" type="ORF">HZA66_23875</name>
</gene>
<dbReference type="CDD" id="cd08946">
    <property type="entry name" value="SDR_e"/>
    <property type="match status" value="1"/>
</dbReference>
<comment type="pathway">
    <text evidence="1">Bacterial outer membrane biogenesis; LPS O-antigen biosynthesis.</text>
</comment>
<protein>
    <submittedName>
        <fullName evidence="4">NAD(P)-dependent oxidoreductase</fullName>
    </submittedName>
</protein>
<feature type="domain" description="NAD-dependent epimerase/dehydratase" evidence="3">
    <location>
        <begin position="11"/>
        <end position="242"/>
    </location>
</feature>
<evidence type="ECO:0000256" key="1">
    <source>
        <dbReference type="ARBA" id="ARBA00005125"/>
    </source>
</evidence>
<dbReference type="Proteomes" id="UP000782519">
    <property type="component" value="Unassembled WGS sequence"/>
</dbReference>
<evidence type="ECO:0000313" key="4">
    <source>
        <dbReference type="EMBL" id="MBI5132490.1"/>
    </source>
</evidence>
<proteinExistence type="inferred from homology"/>
<sequence>MVAPAETTSVWVTGATSFLGRHVARQFARDGVEVVGFARRPIAEAEFRTHGFAAVEVGEFDEELLRQGFDRHGAPAAVFHAIGSGSVGQAAADPQADIARTVNSLRVLLEFLAGSAPNARLVYPSSAAIYGDAGEQGLAEDAQADPISVYGQTKWLAEELCRAQARHSGLELVIARLFSVYGPLQHKLLLWELAQRLLSGQRRIELGGTGREARDFVFAPDAAAMICRLAMLPDATGTFNIGTGVATSIRDLAGELAVALGVRAEIEFNGLTRPGDPAHQRADPARLLQTTGLAFTPLRRGLSNYAEWLREQHAEQATRAAGART</sequence>
<dbReference type="EMBL" id="JACRJB010000067">
    <property type="protein sequence ID" value="MBI5132490.1"/>
    <property type="molecule type" value="Genomic_DNA"/>
</dbReference>
<dbReference type="InterPro" id="IPR001509">
    <property type="entry name" value="Epimerase_deHydtase"/>
</dbReference>
<organism evidence="4 5">
    <name type="scientific">Rhodopseudomonas palustris</name>
    <dbReference type="NCBI Taxonomy" id="1076"/>
    <lineage>
        <taxon>Bacteria</taxon>
        <taxon>Pseudomonadati</taxon>
        <taxon>Pseudomonadota</taxon>
        <taxon>Alphaproteobacteria</taxon>
        <taxon>Hyphomicrobiales</taxon>
        <taxon>Nitrobacteraceae</taxon>
        <taxon>Rhodopseudomonas</taxon>
    </lineage>
</organism>
<dbReference type="SUPFAM" id="SSF51735">
    <property type="entry name" value="NAD(P)-binding Rossmann-fold domains"/>
    <property type="match status" value="1"/>
</dbReference>
<comment type="similarity">
    <text evidence="2">Belongs to the NAD(P)-dependent epimerase/dehydratase family.</text>
</comment>